<accession>A0A7G9IX18</accession>
<keyword evidence="11 15" id="KW-0520">NAD</keyword>
<evidence type="ECO:0000256" key="2">
    <source>
        <dbReference type="ARBA" id="ARBA00010519"/>
    </source>
</evidence>
<feature type="transmembrane region" description="Helical" evidence="15">
    <location>
        <begin position="56"/>
        <end position="78"/>
    </location>
</feature>
<feature type="transmembrane region" description="Helical" evidence="15">
    <location>
        <begin position="28"/>
        <end position="49"/>
    </location>
</feature>
<proteinExistence type="inferred from homology"/>
<protein>
    <recommendedName>
        <fullName evidence="4 15">NADH-ubiquinone oxidoreductase chain 4L</fullName>
        <ecNumber evidence="3 15">7.1.1.2</ecNumber>
    </recommendedName>
</protein>
<dbReference type="EC" id="7.1.1.2" evidence="3 15"/>
<keyword evidence="15" id="KW-0999">Mitochondrion inner membrane</keyword>
<comment type="similarity">
    <text evidence="2 15">Belongs to the complex I subunit 4L family.</text>
</comment>
<evidence type="ECO:0000256" key="10">
    <source>
        <dbReference type="ARBA" id="ARBA00022989"/>
    </source>
</evidence>
<evidence type="ECO:0000256" key="1">
    <source>
        <dbReference type="ARBA" id="ARBA00004225"/>
    </source>
</evidence>
<comment type="subcellular location">
    <subcellularLocation>
        <location evidence="15">Mitochondrion inner membrane</location>
        <topology evidence="15">Multi-pass membrane protein</topology>
    </subcellularLocation>
    <subcellularLocation>
        <location evidence="1">Mitochondrion membrane</location>
        <topology evidence="1">Multi-pass membrane protein</topology>
    </subcellularLocation>
</comment>
<dbReference type="PANTHER" id="PTHR11434:SF0">
    <property type="entry name" value="NADH-UBIQUINONE OXIDOREDUCTASE CHAIN 4L"/>
    <property type="match status" value="1"/>
</dbReference>
<comment type="function">
    <text evidence="15">Core subunit of the mitochondrial membrane respiratory chain NADH dehydrogenase (Complex I) which catalyzes electron transfer from NADH through the respiratory chain, using ubiquinone as an electron acceptor.</text>
</comment>
<evidence type="ECO:0000256" key="15">
    <source>
        <dbReference type="RuleBase" id="RU004419"/>
    </source>
</evidence>
<dbReference type="GO" id="GO:0008137">
    <property type="term" value="F:NADH dehydrogenase (ubiquinone) activity"/>
    <property type="evidence" value="ECO:0007669"/>
    <property type="project" value="UniProtKB-EC"/>
</dbReference>
<dbReference type="GO" id="GO:0005743">
    <property type="term" value="C:mitochondrial inner membrane"/>
    <property type="evidence" value="ECO:0007669"/>
    <property type="project" value="UniProtKB-SubCell"/>
</dbReference>
<keyword evidence="6 15" id="KW-0679">Respiratory chain</keyword>
<evidence type="ECO:0000256" key="13">
    <source>
        <dbReference type="ARBA" id="ARBA00023128"/>
    </source>
</evidence>
<evidence type="ECO:0000256" key="12">
    <source>
        <dbReference type="ARBA" id="ARBA00023075"/>
    </source>
</evidence>
<dbReference type="GO" id="GO:0016651">
    <property type="term" value="F:oxidoreductase activity, acting on NAD(P)H"/>
    <property type="evidence" value="ECO:0007669"/>
    <property type="project" value="InterPro"/>
</dbReference>
<dbReference type="GeneID" id="62620638"/>
<keyword evidence="13 15" id="KW-0496">Mitochondrion</keyword>
<keyword evidence="12 15" id="KW-0830">Ubiquinone</keyword>
<evidence type="ECO:0000256" key="8">
    <source>
        <dbReference type="ARBA" id="ARBA00022967"/>
    </source>
</evidence>
<keyword evidence="10 15" id="KW-1133">Transmembrane helix</keyword>
<evidence type="ECO:0000256" key="11">
    <source>
        <dbReference type="ARBA" id="ARBA00023027"/>
    </source>
</evidence>
<reference evidence="16" key="1">
    <citation type="submission" date="2020-06" db="EMBL/GenBank/DDBJ databases">
        <title>Pharyngocirrus uchidai, Mitochondrial complete genome.</title>
        <authorList>
            <person name="Park J."/>
        </authorList>
    </citation>
    <scope>NUCLEOTIDE SEQUENCE</scope>
</reference>
<evidence type="ECO:0000256" key="14">
    <source>
        <dbReference type="ARBA" id="ARBA00023136"/>
    </source>
</evidence>
<keyword evidence="5 15" id="KW-0813">Transport</keyword>
<dbReference type="InterPro" id="IPR039428">
    <property type="entry name" value="NUOK/Mnh_C1-like"/>
</dbReference>
<gene>
    <name evidence="16" type="primary">ND4L</name>
</gene>
<evidence type="ECO:0000313" key="16">
    <source>
        <dbReference type="EMBL" id="QNM39912.1"/>
    </source>
</evidence>
<evidence type="ECO:0000256" key="5">
    <source>
        <dbReference type="ARBA" id="ARBA00022448"/>
    </source>
</evidence>
<keyword evidence="14 15" id="KW-0472">Membrane</keyword>
<dbReference type="InterPro" id="IPR001133">
    <property type="entry name" value="NADH_UbQ_OxRdtase_chain4L/K"/>
</dbReference>
<dbReference type="AlphaFoldDB" id="A0A7G9IX18"/>
<keyword evidence="8 15" id="KW-1278">Translocase</keyword>
<evidence type="ECO:0000256" key="9">
    <source>
        <dbReference type="ARBA" id="ARBA00022982"/>
    </source>
</evidence>
<evidence type="ECO:0000256" key="4">
    <source>
        <dbReference type="ARBA" id="ARBA00016612"/>
    </source>
</evidence>
<organism evidence="16">
    <name type="scientific">Pharyngocirrus uchidai</name>
    <dbReference type="NCBI Taxonomy" id="2498818"/>
    <lineage>
        <taxon>Eukaryota</taxon>
        <taxon>Metazoa</taxon>
        <taxon>Spiralia</taxon>
        <taxon>Lophotrochozoa</taxon>
        <taxon>Annelida</taxon>
        <taxon>Polychaeta</taxon>
        <taxon>Polychaeta incertae sedis</taxon>
        <taxon>Saccocirridae</taxon>
        <taxon>Pharyngocirrus</taxon>
    </lineage>
</organism>
<sequence>MYELSLLLIVMPLLSISSLVLQQKHLLMALLALESAVLALVFISSLFLASPQHASLFIISLLLTFGACEASLGLALLVSMSRHYGSDLIKSITSIKC</sequence>
<evidence type="ECO:0000256" key="7">
    <source>
        <dbReference type="ARBA" id="ARBA00022692"/>
    </source>
</evidence>
<evidence type="ECO:0000256" key="6">
    <source>
        <dbReference type="ARBA" id="ARBA00022660"/>
    </source>
</evidence>
<evidence type="ECO:0000256" key="3">
    <source>
        <dbReference type="ARBA" id="ARBA00012944"/>
    </source>
</evidence>
<dbReference type="Gene3D" id="1.10.287.3510">
    <property type="match status" value="1"/>
</dbReference>
<dbReference type="GO" id="GO:0030964">
    <property type="term" value="C:NADH dehydrogenase complex"/>
    <property type="evidence" value="ECO:0007669"/>
    <property type="project" value="TreeGrafter"/>
</dbReference>
<comment type="catalytic activity">
    <reaction evidence="15">
        <text>a ubiquinone + NADH + 5 H(+)(in) = a ubiquinol + NAD(+) + 4 H(+)(out)</text>
        <dbReference type="Rhea" id="RHEA:29091"/>
        <dbReference type="Rhea" id="RHEA-COMP:9565"/>
        <dbReference type="Rhea" id="RHEA-COMP:9566"/>
        <dbReference type="ChEBI" id="CHEBI:15378"/>
        <dbReference type="ChEBI" id="CHEBI:16389"/>
        <dbReference type="ChEBI" id="CHEBI:17976"/>
        <dbReference type="ChEBI" id="CHEBI:57540"/>
        <dbReference type="ChEBI" id="CHEBI:57945"/>
        <dbReference type="EC" id="7.1.1.2"/>
    </reaction>
</comment>
<keyword evidence="9 15" id="KW-0249">Electron transport</keyword>
<keyword evidence="7 15" id="KW-0812">Transmembrane</keyword>
<dbReference type="CTD" id="4539"/>
<dbReference type="PANTHER" id="PTHR11434">
    <property type="entry name" value="NADH-UBIQUINONE OXIDOREDUCTASE SUBUNIT ND4L"/>
    <property type="match status" value="1"/>
</dbReference>
<dbReference type="Pfam" id="PF00420">
    <property type="entry name" value="Oxidored_q2"/>
    <property type="match status" value="1"/>
</dbReference>
<dbReference type="RefSeq" id="YP_009988588.1">
    <property type="nucleotide sequence ID" value="NC_052721.1"/>
</dbReference>
<dbReference type="EMBL" id="MT661609">
    <property type="protein sequence ID" value="QNM39912.1"/>
    <property type="molecule type" value="Genomic_DNA"/>
</dbReference>
<geneLocation type="mitochondrion" evidence="16"/>
<dbReference type="GO" id="GO:0042773">
    <property type="term" value="P:ATP synthesis coupled electron transport"/>
    <property type="evidence" value="ECO:0007669"/>
    <property type="project" value="UniProtKB-UniRule"/>
</dbReference>
<name>A0A7G9IX18_9ANNE</name>